<accession>A0A0B6ZT75</accession>
<feature type="non-terminal residue" evidence="1">
    <location>
        <position position="52"/>
    </location>
</feature>
<name>A0A0B6ZT75_9EUPU</name>
<dbReference type="AlphaFoldDB" id="A0A0B6ZT75"/>
<protein>
    <submittedName>
        <fullName evidence="1">Uncharacterized protein</fullName>
    </submittedName>
</protein>
<evidence type="ECO:0000313" key="1">
    <source>
        <dbReference type="EMBL" id="CEK70925.1"/>
    </source>
</evidence>
<organism evidence="1">
    <name type="scientific">Arion vulgaris</name>
    <dbReference type="NCBI Taxonomy" id="1028688"/>
    <lineage>
        <taxon>Eukaryota</taxon>
        <taxon>Metazoa</taxon>
        <taxon>Spiralia</taxon>
        <taxon>Lophotrochozoa</taxon>
        <taxon>Mollusca</taxon>
        <taxon>Gastropoda</taxon>
        <taxon>Heterobranchia</taxon>
        <taxon>Euthyneura</taxon>
        <taxon>Panpulmonata</taxon>
        <taxon>Eupulmonata</taxon>
        <taxon>Stylommatophora</taxon>
        <taxon>Helicina</taxon>
        <taxon>Arionoidea</taxon>
        <taxon>Arionidae</taxon>
        <taxon>Arion</taxon>
    </lineage>
</organism>
<sequence length="52" mass="5956">MSTCHSSSEKQHGKISGLWPMQLYGEGNNVLLLVTVNKIWHFFNLKLINVNK</sequence>
<dbReference type="EMBL" id="HACG01024060">
    <property type="protein sequence ID" value="CEK70925.1"/>
    <property type="molecule type" value="Transcribed_RNA"/>
</dbReference>
<reference evidence="1" key="1">
    <citation type="submission" date="2014-12" db="EMBL/GenBank/DDBJ databases">
        <title>Insight into the proteome of Arion vulgaris.</title>
        <authorList>
            <person name="Aradska J."/>
            <person name="Bulat T."/>
            <person name="Smidak R."/>
            <person name="Sarate P."/>
            <person name="Gangsoo J."/>
            <person name="Sialana F."/>
            <person name="Bilban M."/>
            <person name="Lubec G."/>
        </authorList>
    </citation>
    <scope>NUCLEOTIDE SEQUENCE</scope>
    <source>
        <tissue evidence="1">Skin</tissue>
    </source>
</reference>
<gene>
    <name evidence="1" type="primary">ORF76200</name>
</gene>
<proteinExistence type="predicted"/>